<protein>
    <submittedName>
        <fullName evidence="3">Glycosyltransferase family 9 protein</fullName>
    </submittedName>
</protein>
<dbReference type="PANTHER" id="PTHR30160">
    <property type="entry name" value="TETRAACYLDISACCHARIDE 4'-KINASE-RELATED"/>
    <property type="match status" value="1"/>
</dbReference>
<name>A0A6I6JKM4_9BACT</name>
<gene>
    <name evidence="3" type="ORF">GM415_12235</name>
</gene>
<dbReference type="PANTHER" id="PTHR30160:SF7">
    <property type="entry name" value="ADP-HEPTOSE--LPS HEPTOSYLTRANSFERASE 2"/>
    <property type="match status" value="1"/>
</dbReference>
<evidence type="ECO:0000256" key="2">
    <source>
        <dbReference type="ARBA" id="ARBA00022679"/>
    </source>
</evidence>
<keyword evidence="4" id="KW-1185">Reference proteome</keyword>
<evidence type="ECO:0000313" key="3">
    <source>
        <dbReference type="EMBL" id="QGY40863.1"/>
    </source>
</evidence>
<dbReference type="InterPro" id="IPR002201">
    <property type="entry name" value="Glyco_trans_9"/>
</dbReference>
<keyword evidence="2 3" id="KW-0808">Transferase</keyword>
<dbReference type="RefSeq" id="WP_158948569.1">
    <property type="nucleotide sequence ID" value="NZ_CP046400.1"/>
</dbReference>
<dbReference type="KEGG" id="psel:GM415_12235"/>
<organism evidence="3 4">
    <name type="scientific">Pseudodesulfovibrio cashew</name>
    <dbReference type="NCBI Taxonomy" id="2678688"/>
    <lineage>
        <taxon>Bacteria</taxon>
        <taxon>Pseudomonadati</taxon>
        <taxon>Thermodesulfobacteriota</taxon>
        <taxon>Desulfovibrionia</taxon>
        <taxon>Desulfovibrionales</taxon>
        <taxon>Desulfovibrionaceae</taxon>
    </lineage>
</organism>
<dbReference type="AlphaFoldDB" id="A0A6I6JKM4"/>
<dbReference type="Gene3D" id="3.40.50.2000">
    <property type="entry name" value="Glycogen Phosphorylase B"/>
    <property type="match status" value="2"/>
</dbReference>
<sequence length="517" mass="56068">MNVLIINLTRFGDLIQTQPVISGLVEQGHRVGLVCLENFASAATLLDGVDEVFPFPGAGLLSLLDSDWRLAVERVSAFRDRVFERMEPGRIVNLTPSVSSRLLARALAPDSGDVAGFSVDEFGFNADSSAWAAFLQLAGSNRGASPFNLCDIFRRTAGLGDEGNSLVLALTDDAVLSEGQQRLTDGTSDSSNGYLALQMGASEERRRWPVEYFVRLAELVWERDGLVPVLLGTKGEAHLGERFRERAGCPSVDLMGGTSLTELAGVLGNCAALVTNDTGTMHLAAGLGVPLCAVFLATAQPWDTGPYRAGNLCLEPDMDCHPCRFGTRCPNDNSCRRAVGPETLYASLRALLDGGDPEGCSGARVWRTRTGDYGFMDLISLSGHDDADRTVWKGQQRTYFRAFLDGDIVAEPCGLGRKLSTGMAEELSKTLTNARDMLFLLSRQGMLLASNPRSQAKAKFLASWQRLQGVFDASEYLDILGKLWMFESQKSGGDLASLLSLVDRYHGLVSSLVREFE</sequence>
<dbReference type="CDD" id="cd03789">
    <property type="entry name" value="GT9_LPS_heptosyltransferase"/>
    <property type="match status" value="1"/>
</dbReference>
<reference evidence="3 4" key="1">
    <citation type="submission" date="2019-11" db="EMBL/GenBank/DDBJ databases">
        <authorList>
            <person name="Zheng R.K."/>
            <person name="Sun C.M."/>
        </authorList>
    </citation>
    <scope>NUCLEOTIDE SEQUENCE [LARGE SCALE GENOMIC DNA]</scope>
    <source>
        <strain evidence="3 4">SRB007</strain>
    </source>
</reference>
<dbReference type="GO" id="GO:0005829">
    <property type="term" value="C:cytosol"/>
    <property type="evidence" value="ECO:0007669"/>
    <property type="project" value="TreeGrafter"/>
</dbReference>
<dbReference type="GO" id="GO:0009244">
    <property type="term" value="P:lipopolysaccharide core region biosynthetic process"/>
    <property type="evidence" value="ECO:0007669"/>
    <property type="project" value="TreeGrafter"/>
</dbReference>
<dbReference type="Proteomes" id="UP000428328">
    <property type="component" value="Chromosome"/>
</dbReference>
<dbReference type="GO" id="GO:0008713">
    <property type="term" value="F:ADP-heptose-lipopolysaccharide heptosyltransferase activity"/>
    <property type="evidence" value="ECO:0007669"/>
    <property type="project" value="TreeGrafter"/>
</dbReference>
<proteinExistence type="predicted"/>
<dbReference type="EMBL" id="CP046400">
    <property type="protein sequence ID" value="QGY40863.1"/>
    <property type="molecule type" value="Genomic_DNA"/>
</dbReference>
<evidence type="ECO:0000313" key="4">
    <source>
        <dbReference type="Proteomes" id="UP000428328"/>
    </source>
</evidence>
<accession>A0A6I6JKM4</accession>
<dbReference type="Pfam" id="PF01075">
    <property type="entry name" value="Glyco_transf_9"/>
    <property type="match status" value="1"/>
</dbReference>
<keyword evidence="1" id="KW-0328">Glycosyltransferase</keyword>
<dbReference type="InterPro" id="IPR051199">
    <property type="entry name" value="LPS_LOS_Heptosyltrfase"/>
</dbReference>
<dbReference type="SUPFAM" id="SSF53756">
    <property type="entry name" value="UDP-Glycosyltransferase/glycogen phosphorylase"/>
    <property type="match status" value="1"/>
</dbReference>
<evidence type="ECO:0000256" key="1">
    <source>
        <dbReference type="ARBA" id="ARBA00022676"/>
    </source>
</evidence>